<reference evidence="2 3" key="1">
    <citation type="submission" date="2016-02" db="EMBL/GenBank/DDBJ databases">
        <title>Genome analysis of coral dinoflagellate symbionts highlights evolutionary adaptations to a symbiotic lifestyle.</title>
        <authorList>
            <person name="Aranda M."/>
            <person name="Li Y."/>
            <person name="Liew Y.J."/>
            <person name="Baumgarten S."/>
            <person name="Simakov O."/>
            <person name="Wilson M."/>
            <person name="Piel J."/>
            <person name="Ashoor H."/>
            <person name="Bougouffa S."/>
            <person name="Bajic V.B."/>
            <person name="Ryu T."/>
            <person name="Ravasi T."/>
            <person name="Bayer T."/>
            <person name="Micklem G."/>
            <person name="Kim H."/>
            <person name="Bhak J."/>
            <person name="Lajeunesse T.C."/>
            <person name="Voolstra C.R."/>
        </authorList>
    </citation>
    <scope>NUCLEOTIDE SEQUENCE [LARGE SCALE GENOMIC DNA]</scope>
    <source>
        <strain evidence="2 3">CCMP2467</strain>
    </source>
</reference>
<evidence type="ECO:0000256" key="1">
    <source>
        <dbReference type="SAM" id="MobiDB-lite"/>
    </source>
</evidence>
<feature type="compositionally biased region" description="Low complexity" evidence="1">
    <location>
        <begin position="165"/>
        <end position="181"/>
    </location>
</feature>
<gene>
    <name evidence="2" type="ORF">AK812_SmicGene11246</name>
</gene>
<dbReference type="Proteomes" id="UP000186817">
    <property type="component" value="Unassembled WGS sequence"/>
</dbReference>
<dbReference type="AlphaFoldDB" id="A0A1Q9EDU0"/>
<organism evidence="2 3">
    <name type="scientific">Symbiodinium microadriaticum</name>
    <name type="common">Dinoflagellate</name>
    <name type="synonym">Zooxanthella microadriatica</name>
    <dbReference type="NCBI Taxonomy" id="2951"/>
    <lineage>
        <taxon>Eukaryota</taxon>
        <taxon>Sar</taxon>
        <taxon>Alveolata</taxon>
        <taxon>Dinophyceae</taxon>
        <taxon>Suessiales</taxon>
        <taxon>Symbiodiniaceae</taxon>
        <taxon>Symbiodinium</taxon>
    </lineage>
</organism>
<dbReference type="EMBL" id="LSRX01000181">
    <property type="protein sequence ID" value="OLQ05568.1"/>
    <property type="molecule type" value="Genomic_DNA"/>
</dbReference>
<evidence type="ECO:0000313" key="3">
    <source>
        <dbReference type="Proteomes" id="UP000186817"/>
    </source>
</evidence>
<accession>A0A1Q9EDU0</accession>
<feature type="region of interest" description="Disordered" evidence="1">
    <location>
        <begin position="165"/>
        <end position="190"/>
    </location>
</feature>
<protein>
    <submittedName>
        <fullName evidence="2">Uncharacterized protein</fullName>
    </submittedName>
</protein>
<sequence>MKKVVGPLELLIGSDVMYREAWIKSRTMGRPVPAPPQGVVAGPCIDNQAPQAAKAPTPAPAVDLLDVGAEAEKPKASKAAPAQTDLLNFDGPAVSNSKETDLLGGGSAAGDLLGLSGGTANQANDLLSLGAGGGVPLDFGAGAQVPSVLPSSTPAIEVPAQQVPAPAPAAAAPPSRPAAAPLGSNTLGGGAKLVEQPQEKADDPFALALKQWNM</sequence>
<name>A0A1Q9EDU0_SYMMI</name>
<proteinExistence type="predicted"/>
<comment type="caution">
    <text evidence="2">The sequence shown here is derived from an EMBL/GenBank/DDBJ whole genome shotgun (WGS) entry which is preliminary data.</text>
</comment>
<keyword evidence="3" id="KW-1185">Reference proteome</keyword>
<dbReference type="OMA" id="CINCSGH"/>
<evidence type="ECO:0000313" key="2">
    <source>
        <dbReference type="EMBL" id="OLQ05568.1"/>
    </source>
</evidence>